<dbReference type="AlphaFoldDB" id="A0A5N6ZIG5"/>
<evidence type="ECO:0000256" key="1">
    <source>
        <dbReference type="SAM" id="MobiDB-lite"/>
    </source>
</evidence>
<organism evidence="2 3">
    <name type="scientific">Aspergillus caelatus</name>
    <dbReference type="NCBI Taxonomy" id="61420"/>
    <lineage>
        <taxon>Eukaryota</taxon>
        <taxon>Fungi</taxon>
        <taxon>Dikarya</taxon>
        <taxon>Ascomycota</taxon>
        <taxon>Pezizomycotina</taxon>
        <taxon>Eurotiomycetes</taxon>
        <taxon>Eurotiomycetidae</taxon>
        <taxon>Eurotiales</taxon>
        <taxon>Aspergillaceae</taxon>
        <taxon>Aspergillus</taxon>
        <taxon>Aspergillus subgen. Circumdati</taxon>
    </lineage>
</organism>
<protein>
    <submittedName>
        <fullName evidence="2">Uncharacterized protein</fullName>
    </submittedName>
</protein>
<evidence type="ECO:0000313" key="2">
    <source>
        <dbReference type="EMBL" id="KAE8357427.1"/>
    </source>
</evidence>
<dbReference type="RefSeq" id="XP_031920508.1">
    <property type="nucleotide sequence ID" value="XM_032069432.1"/>
</dbReference>
<dbReference type="Proteomes" id="UP000326268">
    <property type="component" value="Unassembled WGS sequence"/>
</dbReference>
<sequence length="99" mass="11185">MSAMRSLLSLPYSTSAHPSPPPKKKEKERKRKRKKEKLLHDLLGILRSMYAGATLRTSSSTGGCGLAGRKLRMQPEEATVKCRLLEWNKHTLADVECHR</sequence>
<dbReference type="EMBL" id="ML738023">
    <property type="protein sequence ID" value="KAE8357427.1"/>
    <property type="molecule type" value="Genomic_DNA"/>
</dbReference>
<feature type="compositionally biased region" description="Basic residues" evidence="1">
    <location>
        <begin position="22"/>
        <end position="36"/>
    </location>
</feature>
<reference evidence="2 3" key="1">
    <citation type="submission" date="2019-04" db="EMBL/GenBank/DDBJ databases">
        <title>Friends and foes A comparative genomics studyof 23 Aspergillus species from section Flavi.</title>
        <authorList>
            <consortium name="DOE Joint Genome Institute"/>
            <person name="Kjaerbolling I."/>
            <person name="Vesth T."/>
            <person name="Frisvad J.C."/>
            <person name="Nybo J.L."/>
            <person name="Theobald S."/>
            <person name="Kildgaard S."/>
            <person name="Isbrandt T."/>
            <person name="Kuo A."/>
            <person name="Sato A."/>
            <person name="Lyhne E.K."/>
            <person name="Kogle M.E."/>
            <person name="Wiebenga A."/>
            <person name="Kun R.S."/>
            <person name="Lubbers R.J."/>
            <person name="Makela M.R."/>
            <person name="Barry K."/>
            <person name="Chovatia M."/>
            <person name="Clum A."/>
            <person name="Daum C."/>
            <person name="Haridas S."/>
            <person name="He G."/>
            <person name="LaButti K."/>
            <person name="Lipzen A."/>
            <person name="Mondo S."/>
            <person name="Riley R."/>
            <person name="Salamov A."/>
            <person name="Simmons B.A."/>
            <person name="Magnuson J.K."/>
            <person name="Henrissat B."/>
            <person name="Mortensen U.H."/>
            <person name="Larsen T.O."/>
            <person name="Devries R.P."/>
            <person name="Grigoriev I.V."/>
            <person name="Machida M."/>
            <person name="Baker S.E."/>
            <person name="Andersen M.R."/>
        </authorList>
    </citation>
    <scope>NUCLEOTIDE SEQUENCE [LARGE SCALE GENOMIC DNA]</scope>
    <source>
        <strain evidence="2 3">CBS 763.97</strain>
    </source>
</reference>
<evidence type="ECO:0000313" key="3">
    <source>
        <dbReference type="Proteomes" id="UP000326268"/>
    </source>
</evidence>
<proteinExistence type="predicted"/>
<keyword evidence="3" id="KW-1185">Reference proteome</keyword>
<dbReference type="GeneID" id="43653878"/>
<feature type="region of interest" description="Disordered" evidence="1">
    <location>
        <begin position="1"/>
        <end position="36"/>
    </location>
</feature>
<gene>
    <name evidence="2" type="ORF">BDV27DRAFT_139351</name>
</gene>
<accession>A0A5N6ZIG5</accession>
<name>A0A5N6ZIG5_9EURO</name>